<protein>
    <submittedName>
        <fullName evidence="8">Uncharacterized protein</fullName>
    </submittedName>
</protein>
<reference evidence="8" key="1">
    <citation type="journal article" date="2023" name="Insect Mol. Biol.">
        <title>Genome sequencing provides insights into the evolution of gene families encoding plant cell wall-degrading enzymes in longhorned beetles.</title>
        <authorList>
            <person name="Shin N.R."/>
            <person name="Okamura Y."/>
            <person name="Kirsch R."/>
            <person name="Pauchet Y."/>
        </authorList>
    </citation>
    <scope>NUCLEOTIDE SEQUENCE</scope>
    <source>
        <strain evidence="8">MMC_N1</strain>
    </source>
</reference>
<comment type="similarity">
    <text evidence="2">Belongs to the mitochondrial carrier (TC 2.A.29) family.</text>
</comment>
<keyword evidence="4" id="KW-0812">Transmembrane</keyword>
<evidence type="ECO:0000256" key="6">
    <source>
        <dbReference type="ARBA" id="ARBA00022989"/>
    </source>
</evidence>
<proteinExistence type="inferred from homology"/>
<keyword evidence="7" id="KW-0472">Membrane</keyword>
<dbReference type="InterPro" id="IPR050391">
    <property type="entry name" value="Mito_Metabolite_Transporter"/>
</dbReference>
<comment type="caution">
    <text evidence="8">The sequence shown here is derived from an EMBL/GenBank/DDBJ whole genome shotgun (WGS) entry which is preliminary data.</text>
</comment>
<keyword evidence="3" id="KW-0813">Transport</keyword>
<dbReference type="InterPro" id="IPR023395">
    <property type="entry name" value="MCP_dom_sf"/>
</dbReference>
<keyword evidence="9" id="KW-1185">Reference proteome</keyword>
<dbReference type="EMBL" id="JAPWTJ010000342">
    <property type="protein sequence ID" value="KAJ8979394.1"/>
    <property type="molecule type" value="Genomic_DNA"/>
</dbReference>
<evidence type="ECO:0000313" key="9">
    <source>
        <dbReference type="Proteomes" id="UP001162164"/>
    </source>
</evidence>
<dbReference type="Pfam" id="PF00153">
    <property type="entry name" value="Mito_carr"/>
    <property type="match status" value="1"/>
</dbReference>
<keyword evidence="5" id="KW-0677">Repeat</keyword>
<dbReference type="InterPro" id="IPR018108">
    <property type="entry name" value="MCP_transmembrane"/>
</dbReference>
<dbReference type="PROSITE" id="PS51257">
    <property type="entry name" value="PROKAR_LIPOPROTEIN"/>
    <property type="match status" value="1"/>
</dbReference>
<organism evidence="8 9">
    <name type="scientific">Molorchus minor</name>
    <dbReference type="NCBI Taxonomy" id="1323400"/>
    <lineage>
        <taxon>Eukaryota</taxon>
        <taxon>Metazoa</taxon>
        <taxon>Ecdysozoa</taxon>
        <taxon>Arthropoda</taxon>
        <taxon>Hexapoda</taxon>
        <taxon>Insecta</taxon>
        <taxon>Pterygota</taxon>
        <taxon>Neoptera</taxon>
        <taxon>Endopterygota</taxon>
        <taxon>Coleoptera</taxon>
        <taxon>Polyphaga</taxon>
        <taxon>Cucujiformia</taxon>
        <taxon>Chrysomeloidea</taxon>
        <taxon>Cerambycidae</taxon>
        <taxon>Lamiinae</taxon>
        <taxon>Monochamini</taxon>
        <taxon>Molorchus</taxon>
    </lineage>
</organism>
<evidence type="ECO:0000256" key="3">
    <source>
        <dbReference type="ARBA" id="ARBA00022448"/>
    </source>
</evidence>
<comment type="subcellular location">
    <subcellularLocation>
        <location evidence="1">Membrane</location>
        <topology evidence="1">Multi-pass membrane protein</topology>
    </subcellularLocation>
</comment>
<dbReference type="PANTHER" id="PTHR45618">
    <property type="entry name" value="MITOCHONDRIAL DICARBOXYLATE CARRIER-RELATED"/>
    <property type="match status" value="1"/>
</dbReference>
<evidence type="ECO:0000256" key="4">
    <source>
        <dbReference type="ARBA" id="ARBA00022692"/>
    </source>
</evidence>
<name>A0ABQ9JN96_9CUCU</name>
<gene>
    <name evidence="8" type="ORF">NQ317_015823</name>
</gene>
<evidence type="ECO:0000313" key="8">
    <source>
        <dbReference type="EMBL" id="KAJ8979394.1"/>
    </source>
</evidence>
<dbReference type="Proteomes" id="UP001162164">
    <property type="component" value="Unassembled WGS sequence"/>
</dbReference>
<evidence type="ECO:0000256" key="5">
    <source>
        <dbReference type="ARBA" id="ARBA00022737"/>
    </source>
</evidence>
<evidence type="ECO:0000256" key="2">
    <source>
        <dbReference type="ARBA" id="ARBA00006375"/>
    </source>
</evidence>
<dbReference type="SUPFAM" id="SSF103506">
    <property type="entry name" value="Mitochondrial carrier"/>
    <property type="match status" value="1"/>
</dbReference>
<sequence length="63" mass="7197">MMSDREKRISRWYFGGIASAGAACFTHPLDLLKVHLQTQQEGKLSILQLTKDIVRKQVIAKRN</sequence>
<evidence type="ECO:0000256" key="1">
    <source>
        <dbReference type="ARBA" id="ARBA00004141"/>
    </source>
</evidence>
<accession>A0ABQ9JN96</accession>
<dbReference type="Gene3D" id="1.50.40.10">
    <property type="entry name" value="Mitochondrial carrier domain"/>
    <property type="match status" value="1"/>
</dbReference>
<evidence type="ECO:0000256" key="7">
    <source>
        <dbReference type="ARBA" id="ARBA00023136"/>
    </source>
</evidence>
<keyword evidence="6" id="KW-1133">Transmembrane helix</keyword>